<keyword evidence="1" id="KW-1133">Transmembrane helix</keyword>
<dbReference type="EMBL" id="PFFQ01000012">
    <property type="protein sequence ID" value="PIW18608.1"/>
    <property type="molecule type" value="Genomic_DNA"/>
</dbReference>
<gene>
    <name evidence="2" type="ORF">COW36_04770</name>
</gene>
<feature type="transmembrane region" description="Helical" evidence="1">
    <location>
        <begin position="20"/>
        <end position="45"/>
    </location>
</feature>
<accession>A0A2M7G919</accession>
<reference evidence="2 3" key="1">
    <citation type="submission" date="2017-09" db="EMBL/GenBank/DDBJ databases">
        <title>Depth-based differentiation of microbial function through sediment-hosted aquifers and enrichment of novel symbionts in the deep terrestrial subsurface.</title>
        <authorList>
            <person name="Probst A.J."/>
            <person name="Ladd B."/>
            <person name="Jarett J.K."/>
            <person name="Geller-Mcgrath D.E."/>
            <person name="Sieber C.M."/>
            <person name="Emerson J.B."/>
            <person name="Anantharaman K."/>
            <person name="Thomas B.C."/>
            <person name="Malmstrom R."/>
            <person name="Stieglmeier M."/>
            <person name="Klingl A."/>
            <person name="Woyke T."/>
            <person name="Ryan C.M."/>
            <person name="Banfield J.F."/>
        </authorList>
    </citation>
    <scope>NUCLEOTIDE SEQUENCE [LARGE SCALE GENOMIC DNA]</scope>
    <source>
        <strain evidence="2">CG17_big_fil_post_rev_8_21_14_2_50_48_46</strain>
    </source>
</reference>
<dbReference type="Proteomes" id="UP000231019">
    <property type="component" value="Unassembled WGS sequence"/>
</dbReference>
<keyword evidence="1" id="KW-0472">Membrane</keyword>
<dbReference type="AlphaFoldDB" id="A0A2M7G919"/>
<proteinExistence type="predicted"/>
<evidence type="ECO:0000256" key="1">
    <source>
        <dbReference type="SAM" id="Phobius"/>
    </source>
</evidence>
<comment type="caution">
    <text evidence="2">The sequence shown here is derived from an EMBL/GenBank/DDBJ whole genome shotgun (WGS) entry which is preliminary data.</text>
</comment>
<keyword evidence="1" id="KW-0812">Transmembrane</keyword>
<evidence type="ECO:0000313" key="3">
    <source>
        <dbReference type="Proteomes" id="UP000231019"/>
    </source>
</evidence>
<protein>
    <submittedName>
        <fullName evidence="2">Uncharacterized protein</fullName>
    </submittedName>
</protein>
<organism evidence="2 3">
    <name type="scientific">bacterium (Candidatus Blackallbacteria) CG17_big_fil_post_rev_8_21_14_2_50_48_46</name>
    <dbReference type="NCBI Taxonomy" id="2014261"/>
    <lineage>
        <taxon>Bacteria</taxon>
        <taxon>Candidatus Blackallbacteria</taxon>
    </lineage>
</organism>
<name>A0A2M7G919_9BACT</name>
<evidence type="ECO:0000313" key="2">
    <source>
        <dbReference type="EMBL" id="PIW18608.1"/>
    </source>
</evidence>
<sequence>MIVLTRFVEILLRFYRTVLAWLANFIRLAMALASVLIGIGLVMLFMQLQQNPDFLVPSRPLLARLQLLPFLEKFEKLSAKVTHSARVTVLADNMHRMQKMLETYPVTGGNYPDTVSMLYQDAAKDNYWWGFRNPFDEHLIKDYREWMADYQDYQFQQAKESFRGKVLYEPIGVPAYGYRIYACDDLGQLITHQDGSPYILTNRPEL</sequence>